<evidence type="ECO:0000313" key="1">
    <source>
        <dbReference type="EMBL" id="KAJ0176978.1"/>
    </source>
</evidence>
<comment type="caution">
    <text evidence="1">The sequence shown here is derived from an EMBL/GenBank/DDBJ whole genome shotgun (WGS) entry which is preliminary data.</text>
</comment>
<gene>
    <name evidence="1" type="ORF">K1T71_006987</name>
</gene>
<organism evidence="1 2">
    <name type="scientific">Dendrolimus kikuchii</name>
    <dbReference type="NCBI Taxonomy" id="765133"/>
    <lineage>
        <taxon>Eukaryota</taxon>
        <taxon>Metazoa</taxon>
        <taxon>Ecdysozoa</taxon>
        <taxon>Arthropoda</taxon>
        <taxon>Hexapoda</taxon>
        <taxon>Insecta</taxon>
        <taxon>Pterygota</taxon>
        <taxon>Neoptera</taxon>
        <taxon>Endopterygota</taxon>
        <taxon>Lepidoptera</taxon>
        <taxon>Glossata</taxon>
        <taxon>Ditrysia</taxon>
        <taxon>Bombycoidea</taxon>
        <taxon>Lasiocampidae</taxon>
        <taxon>Dendrolimus</taxon>
    </lineage>
</organism>
<sequence>MEDIITIDDNNCSLVEFVRPCNNVQHAIVPHSWIKSFNQTNGLVLVAYPEEDPSITRQRVQRNERCNENWKTYEATVICDYDLPHSSNGNTMTLNNNLPVRNGNSFKVNKGEQLLQTQKRKNNNYDQNTPLRSKIQKTQLKSNNNESQNKMNTHTVEYITNTETSSQRNAVDTRSSNSSNINELVDQLRQKKVTVTKTRPYQETACLPSTSRHISSTPGNSSRIQTEHLQSQQHVPRHQISLNSTVTNSDHQKSTIIIRNPLNANNLCNQLSNRLPGEQFQAQLSINGTPSKTNSTRLQNHNQNNDRNGLLHTTISTQTSTINTSSDVQNQPIVTNQQDYYLRNSNSRKLLPNEDYLFQKSYLQKCGSTLPNNNINSPVYILGNNLIADQTPSKSINNSRKHNSPHAQNSSDLNTSSKETYNGRSVKKNCIMNSDSTNITNGNRSSLVDNSQSITAQYIPNEELQIAESTEETPVEKSNKESHGEKNTHPGNNTAADMAQTLIMLLAHISRYMNKTDVNNNEVLDNIIHNKSPKSSDDIIQTTIKNTKADNTVSPTTSTDTTEIAKGRKGNTPKHIKSTYSSVNDGRRNGDIKNNYNANLKRKTRLSALSAEYDPNDTRWTLRHPHPGSEMTELVTGSSVYVSTSGLERSIRLARNTESLAVLLLREIFSDHALSTCSLTGSNGSPKLDQNAKKILLIFVAVHGIKNDWHVNTKTIINILNKNIRDSKPKRARVNTKQ</sequence>
<dbReference type="Proteomes" id="UP000824533">
    <property type="component" value="Linkage Group LG12"/>
</dbReference>
<protein>
    <submittedName>
        <fullName evidence="1">Uncharacterized protein</fullName>
    </submittedName>
</protein>
<name>A0ACC1CZ82_9NEOP</name>
<keyword evidence="2" id="KW-1185">Reference proteome</keyword>
<evidence type="ECO:0000313" key="2">
    <source>
        <dbReference type="Proteomes" id="UP000824533"/>
    </source>
</evidence>
<accession>A0ACC1CZ82</accession>
<dbReference type="EMBL" id="CM034398">
    <property type="protein sequence ID" value="KAJ0176978.1"/>
    <property type="molecule type" value="Genomic_DNA"/>
</dbReference>
<proteinExistence type="predicted"/>
<reference evidence="1 2" key="1">
    <citation type="journal article" date="2021" name="Front. Genet.">
        <title>Chromosome-Level Genome Assembly Reveals Significant Gene Expansion in the Toll and IMD Signaling Pathways of Dendrolimus kikuchii.</title>
        <authorList>
            <person name="Zhou J."/>
            <person name="Wu P."/>
            <person name="Xiong Z."/>
            <person name="Liu N."/>
            <person name="Zhao N."/>
            <person name="Ji M."/>
            <person name="Qiu Y."/>
            <person name="Yang B."/>
        </authorList>
    </citation>
    <scope>NUCLEOTIDE SEQUENCE [LARGE SCALE GENOMIC DNA]</scope>
    <source>
        <strain evidence="1">Ann1</strain>
    </source>
</reference>